<keyword evidence="3" id="KW-1185">Reference proteome</keyword>
<accession>A0ABP0C8H7</accession>
<dbReference type="PANTHER" id="PTHR43123">
    <property type="entry name" value="POLYSACCHARIDE DEACETYLASE-RELATED"/>
    <property type="match status" value="1"/>
</dbReference>
<comment type="caution">
    <text evidence="2">The sequence shown here is derived from an EMBL/GenBank/DDBJ whole genome shotgun (WGS) entry which is preliminary data.</text>
</comment>
<feature type="domain" description="NodB homology" evidence="1">
    <location>
        <begin position="89"/>
        <end position="184"/>
    </location>
</feature>
<dbReference type="EMBL" id="CAWUHB010000043">
    <property type="protein sequence ID" value="CAK7228322.1"/>
    <property type="molecule type" value="Genomic_DNA"/>
</dbReference>
<dbReference type="PROSITE" id="PS51677">
    <property type="entry name" value="NODB"/>
    <property type="match status" value="1"/>
</dbReference>
<dbReference type="Proteomes" id="UP001642405">
    <property type="component" value="Unassembled WGS sequence"/>
</dbReference>
<organism evidence="2 3">
    <name type="scientific">Sporothrix curviconia</name>
    <dbReference type="NCBI Taxonomy" id="1260050"/>
    <lineage>
        <taxon>Eukaryota</taxon>
        <taxon>Fungi</taxon>
        <taxon>Dikarya</taxon>
        <taxon>Ascomycota</taxon>
        <taxon>Pezizomycotina</taxon>
        <taxon>Sordariomycetes</taxon>
        <taxon>Sordariomycetidae</taxon>
        <taxon>Ophiostomatales</taxon>
        <taxon>Ophiostomataceae</taxon>
        <taxon>Sporothrix</taxon>
    </lineage>
</organism>
<protein>
    <recommendedName>
        <fullName evidence="1">NodB homology domain-containing protein</fullName>
    </recommendedName>
</protein>
<dbReference type="PANTHER" id="PTHR43123:SF1">
    <property type="entry name" value="POLYSACCHARIDE DEACETYLASE-RELATED"/>
    <property type="match status" value="1"/>
</dbReference>
<evidence type="ECO:0000259" key="1">
    <source>
        <dbReference type="PROSITE" id="PS51677"/>
    </source>
</evidence>
<dbReference type="InterPro" id="IPR011330">
    <property type="entry name" value="Glyco_hydro/deAcase_b/a-brl"/>
</dbReference>
<evidence type="ECO:0000313" key="2">
    <source>
        <dbReference type="EMBL" id="CAK7228322.1"/>
    </source>
</evidence>
<dbReference type="InterPro" id="IPR002509">
    <property type="entry name" value="NODB_dom"/>
</dbReference>
<reference evidence="2 3" key="1">
    <citation type="submission" date="2024-01" db="EMBL/GenBank/DDBJ databases">
        <authorList>
            <person name="Allen C."/>
            <person name="Tagirdzhanova G."/>
        </authorList>
    </citation>
    <scope>NUCLEOTIDE SEQUENCE [LARGE SCALE GENOMIC DNA]</scope>
</reference>
<dbReference type="Gene3D" id="3.20.20.370">
    <property type="entry name" value="Glycoside hydrolase/deacetylase"/>
    <property type="match status" value="1"/>
</dbReference>
<gene>
    <name evidence="2" type="ORF">SCUCBS95973_006840</name>
</gene>
<sequence length="184" mass="20625">MAMDSSFTFEVPENGDPLRSTKYDFARDHVGFGRHPPNPEWPNGAKIAVSFVINYEEGAERTVLNGDAQSENMLWEQAHIAPRLGERAVNVESDYDYGSRRGVWRLLNTLEEHDYPATIYAVGMALEKNPAVVEAFASGGHEIASHGYRWIDYHNVGSEREKAYIRQQMQCLKTLTGAYPGTGS</sequence>
<name>A0ABP0C8H7_9PEZI</name>
<dbReference type="Pfam" id="PF01522">
    <property type="entry name" value="Polysacc_deac_1"/>
    <property type="match status" value="1"/>
</dbReference>
<proteinExistence type="predicted"/>
<evidence type="ECO:0000313" key="3">
    <source>
        <dbReference type="Proteomes" id="UP001642405"/>
    </source>
</evidence>
<dbReference type="SUPFAM" id="SSF88713">
    <property type="entry name" value="Glycoside hydrolase/deacetylase"/>
    <property type="match status" value="1"/>
</dbReference>